<sequence>MDVCKCIVPLRHGGTLTSRRAASPLVWLVEREERWEALGHPRGFFPLNWCGSEQNRTVTCMVLKAKANDRCKTSSP</sequence>
<organism evidence="1 2">
    <name type="scientific">Trichonephila clavipes</name>
    <name type="common">Golden silk orbweaver</name>
    <name type="synonym">Nephila clavipes</name>
    <dbReference type="NCBI Taxonomy" id="2585209"/>
    <lineage>
        <taxon>Eukaryota</taxon>
        <taxon>Metazoa</taxon>
        <taxon>Ecdysozoa</taxon>
        <taxon>Arthropoda</taxon>
        <taxon>Chelicerata</taxon>
        <taxon>Arachnida</taxon>
        <taxon>Araneae</taxon>
        <taxon>Araneomorphae</taxon>
        <taxon>Entelegynae</taxon>
        <taxon>Araneoidea</taxon>
        <taxon>Nephilidae</taxon>
        <taxon>Trichonephila</taxon>
    </lineage>
</organism>
<dbReference type="AlphaFoldDB" id="A0A8X6W6Z7"/>
<dbReference type="EMBL" id="BMAU01021388">
    <property type="protein sequence ID" value="GFY29468.1"/>
    <property type="molecule type" value="Genomic_DNA"/>
</dbReference>
<comment type="caution">
    <text evidence="1">The sequence shown here is derived from an EMBL/GenBank/DDBJ whole genome shotgun (WGS) entry which is preliminary data.</text>
</comment>
<protein>
    <submittedName>
        <fullName evidence="1">Uncharacterized protein</fullName>
    </submittedName>
</protein>
<dbReference type="Proteomes" id="UP000887159">
    <property type="component" value="Unassembled WGS sequence"/>
</dbReference>
<evidence type="ECO:0000313" key="2">
    <source>
        <dbReference type="Proteomes" id="UP000887159"/>
    </source>
</evidence>
<keyword evidence="2" id="KW-1185">Reference proteome</keyword>
<proteinExistence type="predicted"/>
<evidence type="ECO:0000313" key="1">
    <source>
        <dbReference type="EMBL" id="GFY29468.1"/>
    </source>
</evidence>
<reference evidence="1" key="1">
    <citation type="submission" date="2020-08" db="EMBL/GenBank/DDBJ databases">
        <title>Multicomponent nature underlies the extraordinary mechanical properties of spider dragline silk.</title>
        <authorList>
            <person name="Kono N."/>
            <person name="Nakamura H."/>
            <person name="Mori M."/>
            <person name="Yoshida Y."/>
            <person name="Ohtoshi R."/>
            <person name="Malay A.D."/>
            <person name="Moran D.A.P."/>
            <person name="Tomita M."/>
            <person name="Numata K."/>
            <person name="Arakawa K."/>
        </authorList>
    </citation>
    <scope>NUCLEOTIDE SEQUENCE</scope>
</reference>
<gene>
    <name evidence="1" type="primary">NCL1_58129</name>
    <name evidence="1" type="ORF">TNCV_2626391</name>
</gene>
<name>A0A8X6W6Z7_TRICX</name>
<accession>A0A8X6W6Z7</accession>